<sequence>MLVLIKRLPHPTLPQSIEHWAKDEVRVTAGRNAALTAIQQLPHPTLPRPIERQAKKEVLVTLGCNATIAAIKQLSCPTLTQPNECREKDEVRATEAATLCSQRSSSYCIPPSRGQSSAGCAEKEGKPQKVHIVKEIGCSRSALSKHIYRKLCGREKCGRKRCTSSRDDRRLERTVRKRPFKNVGDFHKEWTEGGVSASRVTTHRRILDMGFKCRIPLVKLLLNTVAQWSKVLFSDESNFCISFGNQGPRLWRKDGEAHSARCLKSSVKFLQSVLIWVNAVVYQEILEHFMIPSTDELYGDAVFILQQDLAPAHTAKSTKTWFNDHGITVLDWPANSPDLNSIENLWGIAKDEGHDTEQCSRVKGCY</sequence>
<dbReference type="InterPro" id="IPR036397">
    <property type="entry name" value="RNaseH_sf"/>
</dbReference>
<comment type="caution">
    <text evidence="2">The sequence shown here is derived from an EMBL/GenBank/DDBJ whole genome shotgun (WGS) entry which is preliminary data.</text>
</comment>
<dbReference type="PANTHER" id="PTHR23022:SF134">
    <property type="entry name" value="TRANSPOSABLE ELEMENT TC1 TRANSPOSASE"/>
    <property type="match status" value="1"/>
</dbReference>
<dbReference type="GO" id="GO:0003676">
    <property type="term" value="F:nucleic acid binding"/>
    <property type="evidence" value="ECO:0007669"/>
    <property type="project" value="InterPro"/>
</dbReference>
<reference evidence="2" key="1">
    <citation type="journal article" date="2023" name="DNA Res.">
        <title>Chromosome-level genome assembly of Phrynocephalus forsythii using third-generation DNA sequencing and Hi-C analysis.</title>
        <authorList>
            <person name="Qi Y."/>
            <person name="Zhao W."/>
            <person name="Zhao Y."/>
            <person name="Niu C."/>
            <person name="Cao S."/>
            <person name="Zhang Y."/>
        </authorList>
    </citation>
    <scope>NUCLEOTIDE SEQUENCE</scope>
    <source>
        <tissue evidence="2">Muscle</tissue>
    </source>
</reference>
<dbReference type="Proteomes" id="UP001142489">
    <property type="component" value="Unassembled WGS sequence"/>
</dbReference>
<dbReference type="Gene3D" id="3.30.420.10">
    <property type="entry name" value="Ribonuclease H-like superfamily/Ribonuclease H"/>
    <property type="match status" value="1"/>
</dbReference>
<dbReference type="InterPro" id="IPR052338">
    <property type="entry name" value="Transposase_5"/>
</dbReference>
<name>A0A9Q0Y1R3_9SAUR</name>
<dbReference type="OrthoDB" id="9864761at2759"/>
<dbReference type="InterPro" id="IPR038717">
    <property type="entry name" value="Tc1-like_DDE_dom"/>
</dbReference>
<dbReference type="AlphaFoldDB" id="A0A9Q0Y1R3"/>
<proteinExistence type="predicted"/>
<evidence type="ECO:0000259" key="1">
    <source>
        <dbReference type="Pfam" id="PF13358"/>
    </source>
</evidence>
<dbReference type="PANTHER" id="PTHR23022">
    <property type="entry name" value="TRANSPOSABLE ELEMENT-RELATED"/>
    <property type="match status" value="1"/>
</dbReference>
<dbReference type="Pfam" id="PF13358">
    <property type="entry name" value="DDE_3"/>
    <property type="match status" value="1"/>
</dbReference>
<feature type="domain" description="Tc1-like transposase DDE" evidence="1">
    <location>
        <begin position="277"/>
        <end position="360"/>
    </location>
</feature>
<protein>
    <recommendedName>
        <fullName evidence="1">Tc1-like transposase DDE domain-containing protein</fullName>
    </recommendedName>
</protein>
<dbReference type="EMBL" id="JAPFRF010000003">
    <property type="protein sequence ID" value="KAJ7338860.1"/>
    <property type="molecule type" value="Genomic_DNA"/>
</dbReference>
<organism evidence="2 3">
    <name type="scientific">Phrynocephalus forsythii</name>
    <dbReference type="NCBI Taxonomy" id="171643"/>
    <lineage>
        <taxon>Eukaryota</taxon>
        <taxon>Metazoa</taxon>
        <taxon>Chordata</taxon>
        <taxon>Craniata</taxon>
        <taxon>Vertebrata</taxon>
        <taxon>Euteleostomi</taxon>
        <taxon>Lepidosauria</taxon>
        <taxon>Squamata</taxon>
        <taxon>Bifurcata</taxon>
        <taxon>Unidentata</taxon>
        <taxon>Episquamata</taxon>
        <taxon>Toxicofera</taxon>
        <taxon>Iguania</taxon>
        <taxon>Acrodonta</taxon>
        <taxon>Agamidae</taxon>
        <taxon>Agaminae</taxon>
        <taxon>Phrynocephalus</taxon>
    </lineage>
</organism>
<evidence type="ECO:0000313" key="2">
    <source>
        <dbReference type="EMBL" id="KAJ7338860.1"/>
    </source>
</evidence>
<gene>
    <name evidence="2" type="ORF">JRQ81_012762</name>
</gene>
<accession>A0A9Q0Y1R3</accession>
<evidence type="ECO:0000313" key="3">
    <source>
        <dbReference type="Proteomes" id="UP001142489"/>
    </source>
</evidence>
<keyword evidence="3" id="KW-1185">Reference proteome</keyword>